<sequence length="126" mass="13726">MGSNNIWCEGTGMNPNADLRSGYLMNTSIAGLEKADVFLLVGTQPRLEADMHVGTGPQKLLEIAERRHPFYSTLANAKNPVIIVGARLFERQDKGTIFSAVETIAANAKVVRPYWNGLNALILNVA</sequence>
<comment type="cofactor">
    <cofactor evidence="1">
        <name>[4Fe-4S] cluster</name>
        <dbReference type="ChEBI" id="CHEBI:49883"/>
    </cofactor>
</comment>
<dbReference type="InterPro" id="IPR006656">
    <property type="entry name" value="Mopterin_OxRdtase"/>
</dbReference>
<protein>
    <submittedName>
        <fullName evidence="4">NADH dehydrogenase [ubiquinone] iron-sulfur protein 1, mitochondrial</fullName>
    </submittedName>
</protein>
<organism evidence="4 5">
    <name type="scientific">Quillaja saponaria</name>
    <name type="common">Soap bark tree</name>
    <dbReference type="NCBI Taxonomy" id="32244"/>
    <lineage>
        <taxon>Eukaryota</taxon>
        <taxon>Viridiplantae</taxon>
        <taxon>Streptophyta</taxon>
        <taxon>Embryophyta</taxon>
        <taxon>Tracheophyta</taxon>
        <taxon>Spermatophyta</taxon>
        <taxon>Magnoliopsida</taxon>
        <taxon>eudicotyledons</taxon>
        <taxon>Gunneridae</taxon>
        <taxon>Pentapetalae</taxon>
        <taxon>rosids</taxon>
        <taxon>fabids</taxon>
        <taxon>Fabales</taxon>
        <taxon>Quillajaceae</taxon>
        <taxon>Quillaja</taxon>
    </lineage>
</organism>
<proteinExistence type="predicted"/>
<gene>
    <name evidence="4" type="ORF">O6P43_020566</name>
</gene>
<dbReference type="GO" id="GO:0016020">
    <property type="term" value="C:membrane"/>
    <property type="evidence" value="ECO:0007669"/>
    <property type="project" value="TreeGrafter"/>
</dbReference>
<accession>A0AAD7PMC9</accession>
<dbReference type="PANTHER" id="PTHR43105">
    <property type="entry name" value="RESPIRATORY NITRATE REDUCTASE"/>
    <property type="match status" value="1"/>
</dbReference>
<evidence type="ECO:0000256" key="1">
    <source>
        <dbReference type="ARBA" id="ARBA00001966"/>
    </source>
</evidence>
<dbReference type="AlphaFoldDB" id="A0AAD7PMC9"/>
<dbReference type="EMBL" id="JARAOO010000008">
    <property type="protein sequence ID" value="KAJ7960074.1"/>
    <property type="molecule type" value="Genomic_DNA"/>
</dbReference>
<dbReference type="KEGG" id="qsa:O6P43_020566"/>
<evidence type="ECO:0000256" key="2">
    <source>
        <dbReference type="ARBA" id="ARBA00034078"/>
    </source>
</evidence>
<name>A0AAD7PMC9_QUISA</name>
<evidence type="ECO:0000313" key="5">
    <source>
        <dbReference type="Proteomes" id="UP001163823"/>
    </source>
</evidence>
<dbReference type="PANTHER" id="PTHR43105:SF13">
    <property type="entry name" value="NADH-UBIQUINONE OXIDOREDUCTASE 75 KDA SUBUNIT, MITOCHONDRIAL"/>
    <property type="match status" value="1"/>
</dbReference>
<dbReference type="InterPro" id="IPR050123">
    <property type="entry name" value="Prok_molybdopt-oxidoreductase"/>
</dbReference>
<keyword evidence="5" id="KW-1185">Reference proteome</keyword>
<dbReference type="SUPFAM" id="SSF53706">
    <property type="entry name" value="Formate dehydrogenase/DMSO reductase, domains 1-3"/>
    <property type="match status" value="1"/>
</dbReference>
<dbReference type="Pfam" id="PF00384">
    <property type="entry name" value="Molybdopterin"/>
    <property type="match status" value="1"/>
</dbReference>
<dbReference type="GO" id="GO:0016491">
    <property type="term" value="F:oxidoreductase activity"/>
    <property type="evidence" value="ECO:0007669"/>
    <property type="project" value="InterPro"/>
</dbReference>
<evidence type="ECO:0000259" key="3">
    <source>
        <dbReference type="Pfam" id="PF00384"/>
    </source>
</evidence>
<dbReference type="Proteomes" id="UP001163823">
    <property type="component" value="Chromosome 8"/>
</dbReference>
<comment type="cofactor">
    <cofactor evidence="2">
        <name>[2Fe-2S] cluster</name>
        <dbReference type="ChEBI" id="CHEBI:190135"/>
    </cofactor>
</comment>
<evidence type="ECO:0000313" key="4">
    <source>
        <dbReference type="EMBL" id="KAJ7960074.1"/>
    </source>
</evidence>
<feature type="domain" description="Molybdopterin oxidoreductase" evidence="3">
    <location>
        <begin position="49"/>
        <end position="121"/>
    </location>
</feature>
<reference evidence="4" key="1">
    <citation type="journal article" date="2023" name="Science">
        <title>Elucidation of the pathway for biosynthesis of saponin adjuvants from the soapbark tree.</title>
        <authorList>
            <person name="Reed J."/>
            <person name="Orme A."/>
            <person name="El-Demerdash A."/>
            <person name="Owen C."/>
            <person name="Martin L.B.B."/>
            <person name="Misra R.C."/>
            <person name="Kikuchi S."/>
            <person name="Rejzek M."/>
            <person name="Martin A.C."/>
            <person name="Harkess A."/>
            <person name="Leebens-Mack J."/>
            <person name="Louveau T."/>
            <person name="Stephenson M.J."/>
            <person name="Osbourn A."/>
        </authorList>
    </citation>
    <scope>NUCLEOTIDE SEQUENCE</scope>
    <source>
        <strain evidence="4">S10</strain>
    </source>
</reference>
<comment type="caution">
    <text evidence="4">The sequence shown here is derived from an EMBL/GenBank/DDBJ whole genome shotgun (WGS) entry which is preliminary data.</text>
</comment>